<dbReference type="Gene3D" id="3.10.105.10">
    <property type="entry name" value="Dipeptide-binding Protein, Domain 3"/>
    <property type="match status" value="1"/>
</dbReference>
<dbReference type="GO" id="GO:1904680">
    <property type="term" value="F:peptide transmembrane transporter activity"/>
    <property type="evidence" value="ECO:0007669"/>
    <property type="project" value="TreeGrafter"/>
</dbReference>
<evidence type="ECO:0000313" key="8">
    <source>
        <dbReference type="Proteomes" id="UP000199372"/>
    </source>
</evidence>
<dbReference type="PANTHER" id="PTHR30290">
    <property type="entry name" value="PERIPLASMIC BINDING COMPONENT OF ABC TRANSPORTER"/>
    <property type="match status" value="1"/>
</dbReference>
<evidence type="ECO:0000313" key="7">
    <source>
        <dbReference type="EMBL" id="SEN44095.1"/>
    </source>
</evidence>
<evidence type="ECO:0000256" key="5">
    <source>
        <dbReference type="SAM" id="SignalP"/>
    </source>
</evidence>
<comment type="subcellular location">
    <subcellularLocation>
        <location evidence="1">Periplasm</location>
    </subcellularLocation>
</comment>
<keyword evidence="8" id="KW-1185">Reference proteome</keyword>
<dbReference type="PANTHER" id="PTHR30290:SF10">
    <property type="entry name" value="PERIPLASMIC OLIGOPEPTIDE-BINDING PROTEIN-RELATED"/>
    <property type="match status" value="1"/>
</dbReference>
<dbReference type="GO" id="GO:0015833">
    <property type="term" value="P:peptide transport"/>
    <property type="evidence" value="ECO:0007669"/>
    <property type="project" value="TreeGrafter"/>
</dbReference>
<dbReference type="EMBL" id="FOCM01000004">
    <property type="protein sequence ID" value="SEN44095.1"/>
    <property type="molecule type" value="Genomic_DNA"/>
</dbReference>
<organism evidence="7 8">
    <name type="scientific">Palleronia pelagia</name>
    <dbReference type="NCBI Taxonomy" id="387096"/>
    <lineage>
        <taxon>Bacteria</taxon>
        <taxon>Pseudomonadati</taxon>
        <taxon>Pseudomonadota</taxon>
        <taxon>Alphaproteobacteria</taxon>
        <taxon>Rhodobacterales</taxon>
        <taxon>Roseobacteraceae</taxon>
        <taxon>Palleronia</taxon>
    </lineage>
</organism>
<evidence type="ECO:0000256" key="1">
    <source>
        <dbReference type="ARBA" id="ARBA00004418"/>
    </source>
</evidence>
<evidence type="ECO:0000256" key="3">
    <source>
        <dbReference type="ARBA" id="ARBA00022448"/>
    </source>
</evidence>
<feature type="chain" id="PRO_5011783455" evidence="5">
    <location>
        <begin position="24"/>
        <end position="538"/>
    </location>
</feature>
<reference evidence="8" key="1">
    <citation type="submission" date="2016-10" db="EMBL/GenBank/DDBJ databases">
        <authorList>
            <person name="Varghese N."/>
            <person name="Submissions S."/>
        </authorList>
    </citation>
    <scope>NUCLEOTIDE SEQUENCE [LARGE SCALE GENOMIC DNA]</scope>
    <source>
        <strain evidence="8">DSM 26893</strain>
    </source>
</reference>
<protein>
    <submittedName>
        <fullName evidence="7">Oligopeptide transport system substrate-binding protein</fullName>
    </submittedName>
</protein>
<dbReference type="InterPro" id="IPR039424">
    <property type="entry name" value="SBP_5"/>
</dbReference>
<dbReference type="Pfam" id="PF00496">
    <property type="entry name" value="SBP_bac_5"/>
    <property type="match status" value="1"/>
</dbReference>
<dbReference type="SUPFAM" id="SSF53850">
    <property type="entry name" value="Periplasmic binding protein-like II"/>
    <property type="match status" value="1"/>
</dbReference>
<comment type="similarity">
    <text evidence="2">Belongs to the bacterial solute-binding protein 5 family.</text>
</comment>
<dbReference type="Gene3D" id="3.90.76.10">
    <property type="entry name" value="Dipeptide-binding Protein, Domain 1"/>
    <property type="match status" value="1"/>
</dbReference>
<dbReference type="PIRSF" id="PIRSF002741">
    <property type="entry name" value="MppA"/>
    <property type="match status" value="1"/>
</dbReference>
<dbReference type="OrthoDB" id="9803988at2"/>
<dbReference type="Gene3D" id="3.40.190.10">
    <property type="entry name" value="Periplasmic binding protein-like II"/>
    <property type="match status" value="1"/>
</dbReference>
<dbReference type="RefSeq" id="WP_091845351.1">
    <property type="nucleotide sequence ID" value="NZ_FOCM01000004.1"/>
</dbReference>
<dbReference type="FunFam" id="3.90.76.10:FF:000001">
    <property type="entry name" value="Oligopeptide ABC transporter substrate-binding protein"/>
    <property type="match status" value="1"/>
</dbReference>
<dbReference type="InterPro" id="IPR000914">
    <property type="entry name" value="SBP_5_dom"/>
</dbReference>
<gene>
    <name evidence="7" type="ORF">SAMN04488011_104105</name>
</gene>
<feature type="domain" description="Solute-binding protein family 5" evidence="6">
    <location>
        <begin position="79"/>
        <end position="458"/>
    </location>
</feature>
<dbReference type="FunFam" id="3.10.105.10:FF:000001">
    <property type="entry name" value="Oligopeptide ABC transporter, oligopeptide-binding protein"/>
    <property type="match status" value="1"/>
</dbReference>
<sequence>MNRSTVLSMASATAMLAAGAVQAADVPDGVTLADSQTFSYRELDQFASIDPQLIEGVPGSHAARQLFEGLMNQDENGDLVPGVATGFEVNDDNTVYTFTLRDNARWSNGEPVTAGDFVYAWRRAADPATASSYAWFVELSGIVNAAEIIAGEMEPDALGVEAVDATTLRVTLTGPKPYFPLMTTHTTLFPTPQATIEEHGDNWLDPENIVSNGAYTLSEVRLNEFWLATKNPEYWDAENTVIEEVTSYVINDTSQALTRWEADEFDLLEPVPAGTFPRLQEEYPDAAHSTPRLCSYYYTLNQGEGGPEALKDARVRRALGLAIDREIITDRILQGGQTPAFSFTPDATSGFSAPEIEYAGWTQAERDEEAKRLWDEAGYTDVNLDLLYNTDESHRQIATVISQMWSQKLGVETTLENQEWSTYLETRRAGGFDVARAAWCGDYNEASTFLDLLTTGVPQNSGKFSNEEYDNLIASATTAENPQEAYTAAEQVLAQEMPIIPIYHYANSFLLDPTLKGFPMNNVENNWYVKDFYRVAED</sequence>
<evidence type="ECO:0000256" key="4">
    <source>
        <dbReference type="ARBA" id="ARBA00022729"/>
    </source>
</evidence>
<dbReference type="Proteomes" id="UP000199372">
    <property type="component" value="Unassembled WGS sequence"/>
</dbReference>
<keyword evidence="3" id="KW-0813">Transport</keyword>
<dbReference type="InterPro" id="IPR030678">
    <property type="entry name" value="Peptide/Ni-bd"/>
</dbReference>
<evidence type="ECO:0000256" key="2">
    <source>
        <dbReference type="ARBA" id="ARBA00005695"/>
    </source>
</evidence>
<dbReference type="AlphaFoldDB" id="A0A1H8GJY4"/>
<feature type="signal peptide" evidence="5">
    <location>
        <begin position="1"/>
        <end position="23"/>
    </location>
</feature>
<dbReference type="CDD" id="cd08504">
    <property type="entry name" value="PBP2_OppA"/>
    <property type="match status" value="1"/>
</dbReference>
<keyword evidence="4 5" id="KW-0732">Signal</keyword>
<name>A0A1H8GJY4_9RHOB</name>
<dbReference type="GO" id="GO:0030288">
    <property type="term" value="C:outer membrane-bounded periplasmic space"/>
    <property type="evidence" value="ECO:0007669"/>
    <property type="project" value="TreeGrafter"/>
</dbReference>
<evidence type="ECO:0000259" key="6">
    <source>
        <dbReference type="Pfam" id="PF00496"/>
    </source>
</evidence>
<dbReference type="GO" id="GO:0043190">
    <property type="term" value="C:ATP-binding cassette (ABC) transporter complex"/>
    <property type="evidence" value="ECO:0007669"/>
    <property type="project" value="InterPro"/>
</dbReference>
<accession>A0A1H8GJY4</accession>
<proteinExistence type="inferred from homology"/>